<dbReference type="InterPro" id="IPR007055">
    <property type="entry name" value="BON_dom"/>
</dbReference>
<dbReference type="EMBL" id="JAZGQL010000014">
    <property type="protein sequence ID" value="MEE6309096.1"/>
    <property type="molecule type" value="Genomic_DNA"/>
</dbReference>
<dbReference type="InterPro" id="IPR051462">
    <property type="entry name" value="CBS_domain-containing"/>
</dbReference>
<protein>
    <submittedName>
        <fullName evidence="6">CBS domain-containing protein</fullName>
    </submittedName>
</protein>
<evidence type="ECO:0000256" key="3">
    <source>
        <dbReference type="SAM" id="MobiDB-lite"/>
    </source>
</evidence>
<evidence type="ECO:0000259" key="4">
    <source>
        <dbReference type="PROSITE" id="PS50914"/>
    </source>
</evidence>
<dbReference type="CDD" id="cd04586">
    <property type="entry name" value="CBS_pair_BON_assoc"/>
    <property type="match status" value="1"/>
</dbReference>
<dbReference type="PANTHER" id="PTHR48108:SF6">
    <property type="entry name" value="CBS DOMAIN-CONTAINING PROTEIN CBSX1, CHLOROPLASTIC"/>
    <property type="match status" value="1"/>
</dbReference>
<evidence type="ECO:0000256" key="1">
    <source>
        <dbReference type="ARBA" id="ARBA00022737"/>
    </source>
</evidence>
<dbReference type="Gene3D" id="3.30.1340.30">
    <property type="match status" value="1"/>
</dbReference>
<dbReference type="PROSITE" id="PS50914">
    <property type="entry name" value="BON"/>
    <property type="match status" value="1"/>
</dbReference>
<proteinExistence type="predicted"/>
<keyword evidence="7" id="KW-1185">Reference proteome</keyword>
<dbReference type="InterPro" id="IPR000644">
    <property type="entry name" value="CBS_dom"/>
</dbReference>
<keyword evidence="1" id="KW-0677">Repeat</keyword>
<dbReference type="SMART" id="SM00116">
    <property type="entry name" value="CBS"/>
    <property type="match status" value="2"/>
</dbReference>
<feature type="domain" description="CBS" evidence="5">
    <location>
        <begin position="91"/>
        <end position="151"/>
    </location>
</feature>
<dbReference type="InterPro" id="IPR046342">
    <property type="entry name" value="CBS_dom_sf"/>
</dbReference>
<reference evidence="6 7" key="1">
    <citation type="submission" date="2024-01" db="EMBL/GenBank/DDBJ databases">
        <title>Genome insights into Plantactinospora veratri sp. nov.</title>
        <authorList>
            <person name="Wang L."/>
        </authorList>
    </citation>
    <scope>NUCLEOTIDE SEQUENCE [LARGE SCALE GENOMIC DNA]</scope>
    <source>
        <strain evidence="6 7">NEAU-FHS4</strain>
    </source>
</reference>
<dbReference type="SUPFAM" id="SSF54631">
    <property type="entry name" value="CBS-domain pair"/>
    <property type="match status" value="1"/>
</dbReference>
<dbReference type="Pfam" id="PF00571">
    <property type="entry name" value="CBS"/>
    <property type="match status" value="2"/>
</dbReference>
<evidence type="ECO:0000313" key="6">
    <source>
        <dbReference type="EMBL" id="MEE6309096.1"/>
    </source>
</evidence>
<evidence type="ECO:0000313" key="7">
    <source>
        <dbReference type="Proteomes" id="UP001339911"/>
    </source>
</evidence>
<feature type="region of interest" description="Disordered" evidence="3">
    <location>
        <begin position="212"/>
        <end position="238"/>
    </location>
</feature>
<dbReference type="Pfam" id="PF04972">
    <property type="entry name" value="BON"/>
    <property type="match status" value="1"/>
</dbReference>
<name>A0ABU7SGQ6_9ACTN</name>
<accession>A0ABU7SGQ6</accession>
<evidence type="ECO:0000256" key="2">
    <source>
        <dbReference type="PROSITE-ProRule" id="PRU00703"/>
    </source>
</evidence>
<sequence length="268" mass="29254">MQWRVRDVMTTDVITVHDDAPVTQIASVLTERQISAVPVVDGFDTVTGVVSWTDLRDTVQTDEAGNHTPGRRWRLRFPRLRWPETGAVHVMSAPPVTISPDASLATAGRLMRRRGVGRLLVVDDRNRLMGIVTRSDLLKVHDRLDAVIRDEVTQRVLRRGLMIPAGDVRAEVDDGLVTLTGRTGRRTTAMAAVAMTAMVPGVTDVVDLISYDADDTSPAPEPPNPDASPAGWRPGAAIPINQSYRLRRPGFDHNVAAYGASGGSKTRR</sequence>
<dbReference type="Proteomes" id="UP001339911">
    <property type="component" value="Unassembled WGS sequence"/>
</dbReference>
<keyword evidence="2" id="KW-0129">CBS domain</keyword>
<feature type="domain" description="CBS" evidence="5">
    <location>
        <begin position="9"/>
        <end position="68"/>
    </location>
</feature>
<dbReference type="RefSeq" id="WP_331209376.1">
    <property type="nucleotide sequence ID" value="NZ_JAZGQL010000014.1"/>
</dbReference>
<dbReference type="PANTHER" id="PTHR48108">
    <property type="entry name" value="CBS DOMAIN-CONTAINING PROTEIN CBSX2, CHLOROPLASTIC"/>
    <property type="match status" value="1"/>
</dbReference>
<comment type="caution">
    <text evidence="6">The sequence shown here is derived from an EMBL/GenBank/DDBJ whole genome shotgun (WGS) entry which is preliminary data.</text>
</comment>
<dbReference type="PROSITE" id="PS51371">
    <property type="entry name" value="CBS"/>
    <property type="match status" value="2"/>
</dbReference>
<feature type="domain" description="BON" evidence="4">
    <location>
        <begin position="144"/>
        <end position="213"/>
    </location>
</feature>
<evidence type="ECO:0000259" key="5">
    <source>
        <dbReference type="PROSITE" id="PS51371"/>
    </source>
</evidence>
<dbReference type="Gene3D" id="3.10.580.10">
    <property type="entry name" value="CBS-domain"/>
    <property type="match status" value="1"/>
</dbReference>
<gene>
    <name evidence="6" type="ORF">V1634_19855</name>
</gene>
<organism evidence="6 7">
    <name type="scientific">Plantactinospora veratri</name>
    <dbReference type="NCBI Taxonomy" id="1436122"/>
    <lineage>
        <taxon>Bacteria</taxon>
        <taxon>Bacillati</taxon>
        <taxon>Actinomycetota</taxon>
        <taxon>Actinomycetes</taxon>
        <taxon>Micromonosporales</taxon>
        <taxon>Micromonosporaceae</taxon>
        <taxon>Plantactinospora</taxon>
    </lineage>
</organism>